<proteinExistence type="predicted"/>
<accession>A0A510JCS2</accession>
<dbReference type="Proteomes" id="UP000321606">
    <property type="component" value="Chromosome"/>
</dbReference>
<dbReference type="RefSeq" id="WP_026737615.1">
    <property type="nucleotide sequence ID" value="NZ_AP019822.1"/>
</dbReference>
<evidence type="ECO:0000313" key="3">
    <source>
        <dbReference type="Proteomes" id="UP000321606"/>
    </source>
</evidence>
<sequence>MKVDASIRPKSVELDPVPAPTVSIATPSLDPLNIPDMDPPSLNVPEPATPDFALDLPEPNTKPFADFLFDRGMVNSYGKTAHIDPDGYGAWKKFETSKHNIGSGDNKPSYVGEDTRPNYNDGDNHQFWSGFKPDANDNEGKNGTLVNESGIDQNTRGWRYSEGTLYRNVPRSLAVLYFNNSAVNNYVENGVKKNGFQVKNFRVYAAGNVGGIGKTNWNKDGVIGIHTVWDGTLNNIHGYLYGRAVFLSMETWHAGKLEFENTTADIVNLGNANAVPNENTIFYIYPATYETITTHNYWSGSSKQRGAFKGTVDANIISNKNSVYSTYGAQGSFDIDSKGTYKLEGSGNLVYSGLGYTPNYQNLIGEGTSDVSGDDGRIVDRTLEGMTPSIKLTKAPESYGDENVILLFNNRITLDPVNTYDAPRQMIGQNNHGWRPGGSSSTIGNPATRKANWQKSGVGIYQGEIRANAIIGNKLAIDNNATEQTALGDSKGDKKYVENNIGIFARSGQRVGIVPSEDLGAKDEMAGVVFDKDPVHSLQVNDVNIHFGKYSKNGIMMVSQKGTVLDVAMPTNLHTEEVYDMKPDPAQTWKNIKTLDPNKKDKTTVPIMKEQHL</sequence>
<dbReference type="KEGG" id="lgo:JCM16774_1193"/>
<feature type="region of interest" description="Disordered" evidence="1">
    <location>
        <begin position="429"/>
        <end position="448"/>
    </location>
</feature>
<name>A0A510JCS2_9FUSO</name>
<gene>
    <name evidence="2" type="ORF">JCM16774_1193</name>
</gene>
<dbReference type="EMBL" id="AP019822">
    <property type="protein sequence ID" value="BBM36261.1"/>
    <property type="molecule type" value="Genomic_DNA"/>
</dbReference>
<dbReference type="STRING" id="714315.GCA_000516535_01194"/>
<evidence type="ECO:0000313" key="2">
    <source>
        <dbReference type="EMBL" id="BBM36261.1"/>
    </source>
</evidence>
<organism evidence="2 3">
    <name type="scientific">Pseudoleptotrichia goodfellowii</name>
    <dbReference type="NCBI Taxonomy" id="157692"/>
    <lineage>
        <taxon>Bacteria</taxon>
        <taxon>Fusobacteriati</taxon>
        <taxon>Fusobacteriota</taxon>
        <taxon>Fusobacteriia</taxon>
        <taxon>Fusobacteriales</taxon>
        <taxon>Leptotrichiaceae</taxon>
        <taxon>Pseudoleptotrichia</taxon>
    </lineage>
</organism>
<protein>
    <submittedName>
        <fullName evidence="2">Uncharacterized protein</fullName>
    </submittedName>
</protein>
<dbReference type="AlphaFoldDB" id="A0A510JCS2"/>
<reference evidence="2 3" key="1">
    <citation type="submission" date="2019-07" db="EMBL/GenBank/DDBJ databases">
        <title>Complete Genome Sequence of Leptotrichia goodfellowii Strain JCM 16774.</title>
        <authorList>
            <person name="Watanabe S."/>
            <person name="Cui L."/>
        </authorList>
    </citation>
    <scope>NUCLEOTIDE SEQUENCE [LARGE SCALE GENOMIC DNA]</scope>
    <source>
        <strain evidence="2 3">JCM16774</strain>
    </source>
</reference>
<evidence type="ECO:0000256" key="1">
    <source>
        <dbReference type="SAM" id="MobiDB-lite"/>
    </source>
</evidence>